<keyword evidence="2" id="KW-1185">Reference proteome</keyword>
<proteinExistence type="predicted"/>
<dbReference type="AlphaFoldDB" id="A0A6A5VMG0"/>
<sequence length="195" mass="21776">MRFYNQRTPSTPASRCCCWAPVKRRGSYRDALEKIEQGSSLANGNQPPPTRQGVPESPQLAVAVRFPASTPSNILLTLRRYAIAARHVRSAPPSCLLRGLSLLAFVPRKWRFSFGLLHHHHLASRTVGTQFAYVAGTFVPNSALNRWHTSAYASYKSQAVVERANAVLHRRRPCEIDDRRILALDSPSARFLNSG</sequence>
<organism evidence="1 2">
    <name type="scientific">Bimuria novae-zelandiae CBS 107.79</name>
    <dbReference type="NCBI Taxonomy" id="1447943"/>
    <lineage>
        <taxon>Eukaryota</taxon>
        <taxon>Fungi</taxon>
        <taxon>Dikarya</taxon>
        <taxon>Ascomycota</taxon>
        <taxon>Pezizomycotina</taxon>
        <taxon>Dothideomycetes</taxon>
        <taxon>Pleosporomycetidae</taxon>
        <taxon>Pleosporales</taxon>
        <taxon>Massarineae</taxon>
        <taxon>Didymosphaeriaceae</taxon>
        <taxon>Bimuria</taxon>
    </lineage>
</organism>
<accession>A0A6A5VMG0</accession>
<reference evidence="1" key="1">
    <citation type="journal article" date="2020" name="Stud. Mycol.">
        <title>101 Dothideomycetes genomes: a test case for predicting lifestyles and emergence of pathogens.</title>
        <authorList>
            <person name="Haridas S."/>
            <person name="Albert R."/>
            <person name="Binder M."/>
            <person name="Bloem J."/>
            <person name="Labutti K."/>
            <person name="Salamov A."/>
            <person name="Andreopoulos B."/>
            <person name="Baker S."/>
            <person name="Barry K."/>
            <person name="Bills G."/>
            <person name="Bluhm B."/>
            <person name="Cannon C."/>
            <person name="Castanera R."/>
            <person name="Culley D."/>
            <person name="Daum C."/>
            <person name="Ezra D."/>
            <person name="Gonzalez J."/>
            <person name="Henrissat B."/>
            <person name="Kuo A."/>
            <person name="Liang C."/>
            <person name="Lipzen A."/>
            <person name="Lutzoni F."/>
            <person name="Magnuson J."/>
            <person name="Mondo S."/>
            <person name="Nolan M."/>
            <person name="Ohm R."/>
            <person name="Pangilinan J."/>
            <person name="Park H.-J."/>
            <person name="Ramirez L."/>
            <person name="Alfaro M."/>
            <person name="Sun H."/>
            <person name="Tritt A."/>
            <person name="Yoshinaga Y."/>
            <person name="Zwiers L.-H."/>
            <person name="Turgeon B."/>
            <person name="Goodwin S."/>
            <person name="Spatafora J."/>
            <person name="Crous P."/>
            <person name="Grigoriev I."/>
        </authorList>
    </citation>
    <scope>NUCLEOTIDE SEQUENCE</scope>
    <source>
        <strain evidence="1">CBS 107.79</strain>
    </source>
</reference>
<dbReference type="EMBL" id="ML976659">
    <property type="protein sequence ID" value="KAF1978893.1"/>
    <property type="molecule type" value="Genomic_DNA"/>
</dbReference>
<gene>
    <name evidence="1" type="ORF">BU23DRAFT_647483</name>
</gene>
<name>A0A6A5VMG0_9PLEO</name>
<evidence type="ECO:0000313" key="2">
    <source>
        <dbReference type="Proteomes" id="UP000800036"/>
    </source>
</evidence>
<protein>
    <submittedName>
        <fullName evidence="1">Uncharacterized protein</fullName>
    </submittedName>
</protein>
<evidence type="ECO:0000313" key="1">
    <source>
        <dbReference type="EMBL" id="KAF1978893.1"/>
    </source>
</evidence>
<dbReference type="Proteomes" id="UP000800036">
    <property type="component" value="Unassembled WGS sequence"/>
</dbReference>